<feature type="domain" description="HPt" evidence="20">
    <location>
        <begin position="814"/>
        <end position="915"/>
    </location>
</feature>
<dbReference type="PROSITE" id="PS50110">
    <property type="entry name" value="RESPONSE_REGULATORY"/>
    <property type="match status" value="1"/>
</dbReference>
<dbReference type="Pfam" id="PF01627">
    <property type="entry name" value="Hpt"/>
    <property type="match status" value="1"/>
</dbReference>
<dbReference type="InterPro" id="IPR003594">
    <property type="entry name" value="HATPase_dom"/>
</dbReference>
<dbReference type="SMART" id="SM00448">
    <property type="entry name" value="REC"/>
    <property type="match status" value="1"/>
</dbReference>
<feature type="transmembrane region" description="Helical" evidence="17">
    <location>
        <begin position="166"/>
        <end position="186"/>
    </location>
</feature>
<dbReference type="Proteomes" id="UP000219353">
    <property type="component" value="Unassembled WGS sequence"/>
</dbReference>
<proteinExistence type="predicted"/>
<keyword evidence="5 15" id="KW-0597">Phosphoprotein</keyword>
<dbReference type="FunFam" id="1.10.287.130:FF:000003">
    <property type="entry name" value="Histidine kinase"/>
    <property type="match status" value="1"/>
</dbReference>
<evidence type="ECO:0000256" key="2">
    <source>
        <dbReference type="ARBA" id="ARBA00004651"/>
    </source>
</evidence>
<dbReference type="GO" id="GO:0005886">
    <property type="term" value="C:plasma membrane"/>
    <property type="evidence" value="ECO:0007669"/>
    <property type="project" value="UniProtKB-SubCell"/>
</dbReference>
<evidence type="ECO:0000256" key="7">
    <source>
        <dbReference type="ARBA" id="ARBA00022692"/>
    </source>
</evidence>
<organism evidence="21 22">
    <name type="scientific">Arsukibacterium tuosuense</name>
    <dbReference type="NCBI Taxonomy" id="1323745"/>
    <lineage>
        <taxon>Bacteria</taxon>
        <taxon>Pseudomonadati</taxon>
        <taxon>Pseudomonadota</taxon>
        <taxon>Gammaproteobacteria</taxon>
        <taxon>Chromatiales</taxon>
        <taxon>Chromatiaceae</taxon>
        <taxon>Arsukibacterium</taxon>
    </lineage>
</organism>
<dbReference type="CDD" id="cd00088">
    <property type="entry name" value="HPT"/>
    <property type="match status" value="1"/>
</dbReference>
<evidence type="ECO:0000259" key="20">
    <source>
        <dbReference type="PROSITE" id="PS50894"/>
    </source>
</evidence>
<feature type="domain" description="Histidine kinase" evidence="18">
    <location>
        <begin position="287"/>
        <end position="506"/>
    </location>
</feature>
<protein>
    <recommendedName>
        <fullName evidence="3">histidine kinase</fullName>
        <ecNumber evidence="3">2.7.13.3</ecNumber>
    </recommendedName>
</protein>
<keyword evidence="22" id="KW-1185">Reference proteome</keyword>
<dbReference type="InterPro" id="IPR001789">
    <property type="entry name" value="Sig_transdc_resp-reg_receiver"/>
</dbReference>
<feature type="transmembrane region" description="Helical" evidence="17">
    <location>
        <begin position="6"/>
        <end position="31"/>
    </location>
</feature>
<dbReference type="SUPFAM" id="SSF52172">
    <property type="entry name" value="CheY-like"/>
    <property type="match status" value="2"/>
</dbReference>
<keyword evidence="6" id="KW-0808">Transferase</keyword>
<keyword evidence="7 17" id="KW-0812">Transmembrane</keyword>
<dbReference type="GO" id="GO:0005524">
    <property type="term" value="F:ATP binding"/>
    <property type="evidence" value="ECO:0007669"/>
    <property type="project" value="UniProtKB-KW"/>
</dbReference>
<dbReference type="InterPro" id="IPR011006">
    <property type="entry name" value="CheY-like_superfamily"/>
</dbReference>
<dbReference type="PANTHER" id="PTHR45339:SF5">
    <property type="entry name" value="HISTIDINE KINASE"/>
    <property type="match status" value="1"/>
</dbReference>
<evidence type="ECO:0000259" key="18">
    <source>
        <dbReference type="PROSITE" id="PS50109"/>
    </source>
</evidence>
<dbReference type="InterPro" id="IPR036097">
    <property type="entry name" value="HisK_dim/P_sf"/>
</dbReference>
<evidence type="ECO:0000259" key="19">
    <source>
        <dbReference type="PROSITE" id="PS50110"/>
    </source>
</evidence>
<sequence>MTKIALRYWILLCALLPAVLASVSLGSYFAFSKAEELHGNLATQARNIAVPLAISSEKFLAADNIAAIQELLNTSHRLNSPVVSNILLFANDGQVIASSNPQHKPAAYPAFNPDNGSASGQLVPFEQSLLTYQSLLFNSNKPAQGPYILLHLQNEHILLQQQRYKLHVAMLVAAVIMLCVILSQFVRHKIQPVLSRLQLQLQQLQAGSYQQQQNVSGIKELDQIQTGINQLSEQLTSLEQEMQQNIEQVTSDLQLSMEQLEVQNIQLDFSRRKAVEENRQKSEFLAKMSHELRTPLNGVIGFTRQLLKTQLSANQHDYLSTIQKSANSLLHLVNDVLDFSKLEEGRMSINPEPFSLRDLLNDATELLAANAFDKHLELVMMIDNGCPDDLVADPGRLIQVLMNIAGNAIKFTEHGSIIIRVSATLLNEDQLILHCSVQDTGRGISEDKQNQLFQGFTSSQPTDHNSGSGLGLMISQRLVQAMGGNIGFESKAAEGSTFWFTIKCQRHHLSVAEPLPIDVLDSKTLLYFEPQQYSREATLNLLHSWGLQVTACATKGQLQQALNHGQHYDIGLIGRAIAINQVNLVISLVQQIQPSCHYTYLLINTLSPNLREAMLASGANACLPKPTHQRKLAIALAKPYLDQAKNLPLPVAQPKAALKVLTVDDNEANLKLINTLLTELVDHLESATNGADAWQKTTQHVYDIIFMDINMPVMDGISACQRIRQSSLNEHTPIIAVTAHAVAGERARLLSLGFNEFLSKPLDDKMLHYTLQEFCPLVAQGNQPADAEQASTYLSNSSNGLIDWQIGLQRAGGKPELAKDMLKMLLKSLPETQQLLNEAIAANDSGQLLQLVHKLHGACCYTGVPGLKSLAETLETQLKTGTSLQQLEPELFELDDILTALCQLDDDWLAKVELPE</sequence>
<evidence type="ECO:0000256" key="10">
    <source>
        <dbReference type="ARBA" id="ARBA00022840"/>
    </source>
</evidence>
<evidence type="ECO:0000256" key="13">
    <source>
        <dbReference type="ARBA" id="ARBA00023136"/>
    </source>
</evidence>
<gene>
    <name evidence="21" type="ORF">SAMN06297280_2315</name>
</gene>
<dbReference type="PROSITE" id="PS50109">
    <property type="entry name" value="HIS_KIN"/>
    <property type="match status" value="1"/>
</dbReference>
<dbReference type="Pfam" id="PF09984">
    <property type="entry name" value="sCache_4"/>
    <property type="match status" value="1"/>
</dbReference>
<dbReference type="Gene3D" id="3.30.565.10">
    <property type="entry name" value="Histidine kinase-like ATPase, C-terminal domain"/>
    <property type="match status" value="1"/>
</dbReference>
<name>A0A285J1X8_9GAMM</name>
<evidence type="ECO:0000256" key="6">
    <source>
        <dbReference type="ARBA" id="ARBA00022679"/>
    </source>
</evidence>
<keyword evidence="9 21" id="KW-0418">Kinase</keyword>
<keyword evidence="8" id="KW-0547">Nucleotide-binding</keyword>
<evidence type="ECO:0000256" key="4">
    <source>
        <dbReference type="ARBA" id="ARBA00022475"/>
    </source>
</evidence>
<dbReference type="InterPro" id="IPR004358">
    <property type="entry name" value="Sig_transdc_His_kin-like_C"/>
</dbReference>
<keyword evidence="13 17" id="KW-0472">Membrane</keyword>
<dbReference type="Pfam" id="PF00512">
    <property type="entry name" value="HisKA"/>
    <property type="match status" value="1"/>
</dbReference>
<keyword evidence="16" id="KW-0175">Coiled coil</keyword>
<dbReference type="EC" id="2.7.13.3" evidence="3"/>
<comment type="subcellular location">
    <subcellularLocation>
        <location evidence="2">Cell membrane</location>
        <topology evidence="2">Multi-pass membrane protein</topology>
    </subcellularLocation>
</comment>
<reference evidence="22" key="1">
    <citation type="submission" date="2017-09" db="EMBL/GenBank/DDBJ databases">
        <authorList>
            <person name="Varghese N."/>
            <person name="Submissions S."/>
        </authorList>
    </citation>
    <scope>NUCLEOTIDE SEQUENCE [LARGE SCALE GENOMIC DNA]</scope>
    <source>
        <strain evidence="22">CGMCC 1.12461</strain>
    </source>
</reference>
<evidence type="ECO:0000256" key="9">
    <source>
        <dbReference type="ARBA" id="ARBA00022777"/>
    </source>
</evidence>
<dbReference type="FunFam" id="3.30.565.10:FF:000010">
    <property type="entry name" value="Sensor histidine kinase RcsC"/>
    <property type="match status" value="1"/>
</dbReference>
<keyword evidence="11 17" id="KW-1133">Transmembrane helix</keyword>
<evidence type="ECO:0000256" key="3">
    <source>
        <dbReference type="ARBA" id="ARBA00012438"/>
    </source>
</evidence>
<dbReference type="CDD" id="cd16922">
    <property type="entry name" value="HATPase_EvgS-ArcB-TorS-like"/>
    <property type="match status" value="1"/>
</dbReference>
<dbReference type="InterPro" id="IPR019247">
    <property type="entry name" value="Histidine_kinase_BarA_N"/>
</dbReference>
<evidence type="ECO:0000256" key="12">
    <source>
        <dbReference type="ARBA" id="ARBA00023012"/>
    </source>
</evidence>
<feature type="modified residue" description="Phosphohistidine" evidence="14">
    <location>
        <position position="853"/>
    </location>
</feature>
<dbReference type="SMART" id="SM00073">
    <property type="entry name" value="HPT"/>
    <property type="match status" value="1"/>
</dbReference>
<feature type="coiled-coil region" evidence="16">
    <location>
        <begin position="221"/>
        <end position="248"/>
    </location>
</feature>
<keyword evidence="4" id="KW-1003">Cell membrane</keyword>
<evidence type="ECO:0000313" key="22">
    <source>
        <dbReference type="Proteomes" id="UP000219353"/>
    </source>
</evidence>
<dbReference type="SMART" id="SM00387">
    <property type="entry name" value="HATPase_c"/>
    <property type="match status" value="1"/>
</dbReference>
<dbReference type="Gene3D" id="1.10.287.130">
    <property type="match status" value="1"/>
</dbReference>
<keyword evidence="10" id="KW-0067">ATP-binding</keyword>
<dbReference type="OrthoDB" id="5563233at2"/>
<dbReference type="GO" id="GO:0000155">
    <property type="term" value="F:phosphorelay sensor kinase activity"/>
    <property type="evidence" value="ECO:0007669"/>
    <property type="project" value="InterPro"/>
</dbReference>
<evidence type="ECO:0000256" key="15">
    <source>
        <dbReference type="PROSITE-ProRule" id="PRU00169"/>
    </source>
</evidence>
<evidence type="ECO:0000313" key="21">
    <source>
        <dbReference type="EMBL" id="SNY53141.1"/>
    </source>
</evidence>
<dbReference type="InterPro" id="IPR008207">
    <property type="entry name" value="Sig_transdc_His_kin_Hpt_dom"/>
</dbReference>
<dbReference type="PANTHER" id="PTHR45339">
    <property type="entry name" value="HYBRID SIGNAL TRANSDUCTION HISTIDINE KINASE J"/>
    <property type="match status" value="1"/>
</dbReference>
<evidence type="ECO:0000256" key="5">
    <source>
        <dbReference type="ARBA" id="ARBA00022553"/>
    </source>
</evidence>
<dbReference type="Pfam" id="PF02518">
    <property type="entry name" value="HATPase_c"/>
    <property type="match status" value="1"/>
</dbReference>
<dbReference type="CDD" id="cd00082">
    <property type="entry name" value="HisKA"/>
    <property type="match status" value="1"/>
</dbReference>
<dbReference type="SMART" id="SM00388">
    <property type="entry name" value="HisKA"/>
    <property type="match status" value="1"/>
</dbReference>
<comment type="catalytic activity">
    <reaction evidence="1">
        <text>ATP + protein L-histidine = ADP + protein N-phospho-L-histidine.</text>
        <dbReference type="EC" id="2.7.13.3"/>
    </reaction>
</comment>
<evidence type="ECO:0000256" key="11">
    <source>
        <dbReference type="ARBA" id="ARBA00022989"/>
    </source>
</evidence>
<dbReference type="PRINTS" id="PR00344">
    <property type="entry name" value="BCTRLSENSOR"/>
</dbReference>
<dbReference type="InterPro" id="IPR036641">
    <property type="entry name" value="HPT_dom_sf"/>
</dbReference>
<evidence type="ECO:0000256" key="8">
    <source>
        <dbReference type="ARBA" id="ARBA00022741"/>
    </source>
</evidence>
<evidence type="ECO:0000256" key="16">
    <source>
        <dbReference type="SAM" id="Coils"/>
    </source>
</evidence>
<dbReference type="AlphaFoldDB" id="A0A285J1X8"/>
<keyword evidence="12" id="KW-0902">Two-component regulatory system</keyword>
<dbReference type="Gene3D" id="1.20.120.160">
    <property type="entry name" value="HPT domain"/>
    <property type="match status" value="1"/>
</dbReference>
<dbReference type="Pfam" id="PF00072">
    <property type="entry name" value="Response_reg"/>
    <property type="match status" value="1"/>
</dbReference>
<dbReference type="RefSeq" id="WP_097111544.1">
    <property type="nucleotide sequence ID" value="NZ_OBEB01000004.1"/>
</dbReference>
<dbReference type="EMBL" id="OBEB01000004">
    <property type="protein sequence ID" value="SNY53141.1"/>
    <property type="molecule type" value="Genomic_DNA"/>
</dbReference>
<dbReference type="SUPFAM" id="SSF55874">
    <property type="entry name" value="ATPase domain of HSP90 chaperone/DNA topoisomerase II/histidine kinase"/>
    <property type="match status" value="1"/>
</dbReference>
<evidence type="ECO:0000256" key="17">
    <source>
        <dbReference type="SAM" id="Phobius"/>
    </source>
</evidence>
<feature type="domain" description="Response regulatory" evidence="19">
    <location>
        <begin position="659"/>
        <end position="775"/>
    </location>
</feature>
<dbReference type="InterPro" id="IPR003661">
    <property type="entry name" value="HisK_dim/P_dom"/>
</dbReference>
<dbReference type="SUPFAM" id="SSF47384">
    <property type="entry name" value="Homodimeric domain of signal transducing histidine kinase"/>
    <property type="match status" value="1"/>
</dbReference>
<accession>A0A285J1X8</accession>
<dbReference type="InterPro" id="IPR005467">
    <property type="entry name" value="His_kinase_dom"/>
</dbReference>
<evidence type="ECO:0000256" key="1">
    <source>
        <dbReference type="ARBA" id="ARBA00000085"/>
    </source>
</evidence>
<dbReference type="InterPro" id="IPR036890">
    <property type="entry name" value="HATPase_C_sf"/>
</dbReference>
<dbReference type="Gene3D" id="3.40.50.2300">
    <property type="match status" value="1"/>
</dbReference>
<dbReference type="PROSITE" id="PS50894">
    <property type="entry name" value="HPT"/>
    <property type="match status" value="1"/>
</dbReference>
<evidence type="ECO:0000256" key="14">
    <source>
        <dbReference type="PROSITE-ProRule" id="PRU00110"/>
    </source>
</evidence>
<dbReference type="CDD" id="cd17546">
    <property type="entry name" value="REC_hyHK_CKI1_RcsC-like"/>
    <property type="match status" value="1"/>
</dbReference>
<dbReference type="SUPFAM" id="SSF47226">
    <property type="entry name" value="Histidine-containing phosphotransfer domain, HPT domain"/>
    <property type="match status" value="1"/>
</dbReference>
<feature type="modified residue" description="4-aspartylphosphate" evidence="15">
    <location>
        <position position="708"/>
    </location>
</feature>